<sequence>MTTRPQGTLKSVKMLRTMMLAAALGSPVIAASASVMQAPSVALQGVPLIRQGYNDCGPASIAMVLGYFRVPVDVGVISRATKASPRSYMTVDAISRYVAPYGLETAVVRGGQLTQLRALIRLGVPTIALQYFQEVGKVPHFRVPYGFDDQGGWLFVADPLAGAVRIRYQDFDTLWNTQGRIFVAVYPPALRTNVLRAVAGRA</sequence>
<dbReference type="InterPro" id="IPR005074">
    <property type="entry name" value="Peptidase_C39"/>
</dbReference>
<feature type="chain" id="PRO_5046871932" evidence="1">
    <location>
        <begin position="31"/>
        <end position="202"/>
    </location>
</feature>
<dbReference type="Gene3D" id="3.90.70.10">
    <property type="entry name" value="Cysteine proteinases"/>
    <property type="match status" value="1"/>
</dbReference>
<reference evidence="4" key="1">
    <citation type="journal article" date="2019" name="Int. J. Syst. Evol. Microbiol.">
        <title>The Global Catalogue of Microorganisms (GCM) 10K type strain sequencing project: providing services to taxonomists for standard genome sequencing and annotation.</title>
        <authorList>
            <consortium name="The Broad Institute Genomics Platform"/>
            <consortium name="The Broad Institute Genome Sequencing Center for Infectious Disease"/>
            <person name="Wu L."/>
            <person name="Ma J."/>
        </authorList>
    </citation>
    <scope>NUCLEOTIDE SEQUENCE [LARGE SCALE GENOMIC DNA]</scope>
    <source>
        <strain evidence="4">CGMCC 1.15053</strain>
    </source>
</reference>
<keyword evidence="4" id="KW-1185">Reference proteome</keyword>
<evidence type="ECO:0000313" key="3">
    <source>
        <dbReference type="EMBL" id="MFC5849164.1"/>
    </source>
</evidence>
<dbReference type="Pfam" id="PF03412">
    <property type="entry name" value="Peptidase_C39"/>
    <property type="match status" value="1"/>
</dbReference>
<protein>
    <submittedName>
        <fullName evidence="3">Cysteine peptidase family C39 domain-containing protein</fullName>
    </submittedName>
</protein>
<dbReference type="PROSITE" id="PS50990">
    <property type="entry name" value="PEPTIDASE_C39"/>
    <property type="match status" value="1"/>
</dbReference>
<evidence type="ECO:0000313" key="4">
    <source>
        <dbReference type="Proteomes" id="UP001595979"/>
    </source>
</evidence>
<keyword evidence="1" id="KW-0732">Signal</keyword>
<evidence type="ECO:0000259" key="2">
    <source>
        <dbReference type="PROSITE" id="PS50990"/>
    </source>
</evidence>
<dbReference type="RefSeq" id="WP_380049963.1">
    <property type="nucleotide sequence ID" value="NZ_JBHSOH010000015.1"/>
</dbReference>
<proteinExistence type="predicted"/>
<feature type="signal peptide" evidence="1">
    <location>
        <begin position="1"/>
        <end position="30"/>
    </location>
</feature>
<comment type="caution">
    <text evidence="3">The sequence shown here is derived from an EMBL/GenBank/DDBJ whole genome shotgun (WGS) entry which is preliminary data.</text>
</comment>
<organism evidence="3 4">
    <name type="scientific">Deinococcus petrolearius</name>
    <dbReference type="NCBI Taxonomy" id="1751295"/>
    <lineage>
        <taxon>Bacteria</taxon>
        <taxon>Thermotogati</taxon>
        <taxon>Deinococcota</taxon>
        <taxon>Deinococci</taxon>
        <taxon>Deinococcales</taxon>
        <taxon>Deinococcaceae</taxon>
        <taxon>Deinococcus</taxon>
    </lineage>
</organism>
<gene>
    <name evidence="3" type="ORF">ACFPQ6_12680</name>
</gene>
<feature type="domain" description="Peptidase C39" evidence="2">
    <location>
        <begin position="50"/>
        <end position="182"/>
    </location>
</feature>
<dbReference type="Proteomes" id="UP001595979">
    <property type="component" value="Unassembled WGS sequence"/>
</dbReference>
<accession>A0ABW1DPZ7</accession>
<evidence type="ECO:0000256" key="1">
    <source>
        <dbReference type="SAM" id="SignalP"/>
    </source>
</evidence>
<name>A0ABW1DPZ7_9DEIO</name>
<dbReference type="EMBL" id="JBHSOH010000015">
    <property type="protein sequence ID" value="MFC5849164.1"/>
    <property type="molecule type" value="Genomic_DNA"/>
</dbReference>